<proteinExistence type="predicted"/>
<accession>A0AAP0QUH7</accession>
<evidence type="ECO:0000313" key="2">
    <source>
        <dbReference type="EMBL" id="KAK9215129.1"/>
    </source>
</evidence>
<feature type="region of interest" description="Disordered" evidence="1">
    <location>
        <begin position="213"/>
        <end position="279"/>
    </location>
</feature>
<comment type="caution">
    <text evidence="2">The sequence shown here is derived from an EMBL/GenBank/DDBJ whole genome shotgun (WGS) entry which is preliminary data.</text>
</comment>
<dbReference type="EMBL" id="JBCGBO010000003">
    <property type="protein sequence ID" value="KAK9215129.1"/>
    <property type="molecule type" value="Genomic_DNA"/>
</dbReference>
<keyword evidence="3" id="KW-1185">Reference proteome</keyword>
<evidence type="ECO:0000313" key="3">
    <source>
        <dbReference type="Proteomes" id="UP001428341"/>
    </source>
</evidence>
<dbReference type="AlphaFoldDB" id="A0AAP0QUH7"/>
<name>A0AAP0QUH7_9ROSI</name>
<protein>
    <submittedName>
        <fullName evidence="2">Uncharacterized protein</fullName>
    </submittedName>
</protein>
<organism evidence="2 3">
    <name type="scientific">Citrus x changshan-huyou</name>
    <dbReference type="NCBI Taxonomy" id="2935761"/>
    <lineage>
        <taxon>Eukaryota</taxon>
        <taxon>Viridiplantae</taxon>
        <taxon>Streptophyta</taxon>
        <taxon>Embryophyta</taxon>
        <taxon>Tracheophyta</taxon>
        <taxon>Spermatophyta</taxon>
        <taxon>Magnoliopsida</taxon>
        <taxon>eudicotyledons</taxon>
        <taxon>Gunneridae</taxon>
        <taxon>Pentapetalae</taxon>
        <taxon>rosids</taxon>
        <taxon>malvids</taxon>
        <taxon>Sapindales</taxon>
        <taxon>Rutaceae</taxon>
        <taxon>Aurantioideae</taxon>
        <taxon>Citrus</taxon>
    </lineage>
</organism>
<reference evidence="2 3" key="1">
    <citation type="submission" date="2024-05" db="EMBL/GenBank/DDBJ databases">
        <title>Haplotype-resolved chromosome-level genome assembly of Huyou (Citrus changshanensis).</title>
        <authorList>
            <person name="Miao C."/>
            <person name="Chen W."/>
            <person name="Wu Y."/>
            <person name="Wang L."/>
            <person name="Zhao S."/>
            <person name="Grierson D."/>
            <person name="Xu C."/>
            <person name="Chen K."/>
        </authorList>
    </citation>
    <scope>NUCLEOTIDE SEQUENCE [LARGE SCALE GENOMIC DNA]</scope>
    <source>
        <strain evidence="2">01-14</strain>
        <tissue evidence="2">Leaf</tissue>
    </source>
</reference>
<evidence type="ECO:0000256" key="1">
    <source>
        <dbReference type="SAM" id="MobiDB-lite"/>
    </source>
</evidence>
<dbReference type="Proteomes" id="UP001428341">
    <property type="component" value="Unassembled WGS sequence"/>
</dbReference>
<gene>
    <name evidence="2" type="ORF">WN944_007132</name>
</gene>
<sequence length="279" mass="31281">MGVTVDPSTFDNPNNSLFGSWMIVTKKGRHGRLRKVRFKEIIIEPKMVMLDLDLIFHSSILKIWIMIAKSLKGFLAIMILRSAWHCKMRTKIATSPCNLTIDIPHVNRVTCQTVAMLRILTARAWSSYIPALPMQTMQTKPSSYHQPWKTLTQPLPQYRINQPLTETPSPGHLASTSLDPLKHSVYSFANPPDGADMLTQFARENSLFANMTKDNRNYPLGEPPDNAGWNGSGDDEDSDGSDYMARGGVDESRDDSESGGSLEEEADMELELQAHNLCQ</sequence>